<dbReference type="Gene3D" id="3.40.190.10">
    <property type="entry name" value="Periplasmic binding protein-like II"/>
    <property type="match status" value="2"/>
</dbReference>
<dbReference type="Pfam" id="PF00196">
    <property type="entry name" value="GerE"/>
    <property type="match status" value="1"/>
</dbReference>
<dbReference type="EMBL" id="JAAAML010000001">
    <property type="protein sequence ID" value="MCO6407631.1"/>
    <property type="molecule type" value="Genomic_DNA"/>
</dbReference>
<keyword evidence="3" id="KW-0804">Transcription</keyword>
<feature type="signal peptide" evidence="5">
    <location>
        <begin position="1"/>
        <end position="25"/>
    </location>
</feature>
<reference evidence="7 8" key="1">
    <citation type="submission" date="2020-01" db="EMBL/GenBank/DDBJ databases">
        <title>Genomes of bacteria type strains.</title>
        <authorList>
            <person name="Chen J."/>
            <person name="Zhu S."/>
            <person name="Yang J."/>
        </authorList>
    </citation>
    <scope>NUCLEOTIDE SEQUENCE [LARGE SCALE GENOMIC DNA]</scope>
    <source>
        <strain evidence="7 8">DSM 16655</strain>
    </source>
</reference>
<protein>
    <submittedName>
        <fullName evidence="7">PhnD/SsuA/transferrin family substrate-binding protein</fullName>
    </submittedName>
</protein>
<sequence>MHGARLTGIALIFVCQLLAAIGSRAQETASEVGASGDAVARIGVLAYRGNRAAIADWTPLSAYLSDSVDGWRFELLPVTLSSVEGEIEAGRLHFLITNPGHYVALSARHDLSAIATRERWAELSGSHLSRFGTAIIVAKNSAVASLNDLKGRKVAAVSPDAFGGFQIAWSQMQKQGVDAFRDLASLRFMGFPHDEVIAAVARGEVDAGIIRAGLLEILAGDGQIKLDDFRVLNQQDHPGFPYRSSSPLFSEWPFAALPKVDKKLRETVLLALLRSQETEISARYGLRDLWSAPLSYENTRKLVGSYQARVALATASSPASPVLTPGLLFGLAALAVMGVSAALFRSQRRVAAPTAAAHQPEPRMPAEFEVYEDRMKRLTQREREILELICNGKQTRAIAVALGISPKTVEFHRTNLLHKTEAGTMAHLVQIATRLGYDQGVSLG</sequence>
<keyword evidence="4" id="KW-0472">Membrane</keyword>
<evidence type="ECO:0000313" key="8">
    <source>
        <dbReference type="Proteomes" id="UP001320715"/>
    </source>
</evidence>
<comment type="caution">
    <text evidence="7">The sequence shown here is derived from an EMBL/GenBank/DDBJ whole genome shotgun (WGS) entry which is preliminary data.</text>
</comment>
<keyword evidence="5" id="KW-0732">Signal</keyword>
<evidence type="ECO:0000256" key="1">
    <source>
        <dbReference type="ARBA" id="ARBA00023015"/>
    </source>
</evidence>
<evidence type="ECO:0000256" key="3">
    <source>
        <dbReference type="ARBA" id="ARBA00023163"/>
    </source>
</evidence>
<dbReference type="PROSITE" id="PS00622">
    <property type="entry name" value="HTH_LUXR_1"/>
    <property type="match status" value="1"/>
</dbReference>
<feature type="domain" description="HTH luxR-type" evidence="6">
    <location>
        <begin position="371"/>
        <end position="436"/>
    </location>
</feature>
<evidence type="ECO:0000256" key="2">
    <source>
        <dbReference type="ARBA" id="ARBA00023125"/>
    </source>
</evidence>
<accession>A0ABT1CQI2</accession>
<dbReference type="PRINTS" id="PR00038">
    <property type="entry name" value="HTHLUXR"/>
</dbReference>
<name>A0ABT1CQI2_9HYPH</name>
<dbReference type="SUPFAM" id="SSF53850">
    <property type="entry name" value="Periplasmic binding protein-like II"/>
    <property type="match status" value="1"/>
</dbReference>
<keyword evidence="4" id="KW-1133">Transmembrane helix</keyword>
<dbReference type="Gene3D" id="1.10.10.10">
    <property type="entry name" value="Winged helix-like DNA-binding domain superfamily/Winged helix DNA-binding domain"/>
    <property type="match status" value="1"/>
</dbReference>
<keyword evidence="8" id="KW-1185">Reference proteome</keyword>
<keyword evidence="1" id="KW-0805">Transcription regulation</keyword>
<dbReference type="PANTHER" id="PTHR44688:SF16">
    <property type="entry name" value="DNA-BINDING TRANSCRIPTIONAL ACTIVATOR DEVR_DOSR"/>
    <property type="match status" value="1"/>
</dbReference>
<dbReference type="PANTHER" id="PTHR44688">
    <property type="entry name" value="DNA-BINDING TRANSCRIPTIONAL ACTIVATOR DEVR_DOSR"/>
    <property type="match status" value="1"/>
</dbReference>
<evidence type="ECO:0000256" key="4">
    <source>
        <dbReference type="SAM" id="Phobius"/>
    </source>
</evidence>
<gene>
    <name evidence="7" type="ORF">GTW23_05535</name>
</gene>
<evidence type="ECO:0000259" key="6">
    <source>
        <dbReference type="PROSITE" id="PS50043"/>
    </source>
</evidence>
<dbReference type="InterPro" id="IPR036388">
    <property type="entry name" value="WH-like_DNA-bd_sf"/>
</dbReference>
<evidence type="ECO:0000313" key="7">
    <source>
        <dbReference type="EMBL" id="MCO6407631.1"/>
    </source>
</evidence>
<dbReference type="CDD" id="cd06170">
    <property type="entry name" value="LuxR_C_like"/>
    <property type="match status" value="1"/>
</dbReference>
<proteinExistence type="predicted"/>
<dbReference type="InterPro" id="IPR016032">
    <property type="entry name" value="Sig_transdc_resp-reg_C-effctor"/>
</dbReference>
<dbReference type="PROSITE" id="PS50043">
    <property type="entry name" value="HTH_LUXR_2"/>
    <property type="match status" value="1"/>
</dbReference>
<keyword evidence="4" id="KW-0812">Transmembrane</keyword>
<dbReference type="RefSeq" id="WP_252914946.1">
    <property type="nucleotide sequence ID" value="NZ_JAAAML010000001.1"/>
</dbReference>
<feature type="transmembrane region" description="Helical" evidence="4">
    <location>
        <begin position="322"/>
        <end position="344"/>
    </location>
</feature>
<dbReference type="SMART" id="SM00421">
    <property type="entry name" value="HTH_LUXR"/>
    <property type="match status" value="1"/>
</dbReference>
<keyword evidence="2" id="KW-0238">DNA-binding</keyword>
<evidence type="ECO:0000256" key="5">
    <source>
        <dbReference type="SAM" id="SignalP"/>
    </source>
</evidence>
<dbReference type="Proteomes" id="UP001320715">
    <property type="component" value="Unassembled WGS sequence"/>
</dbReference>
<dbReference type="InterPro" id="IPR000792">
    <property type="entry name" value="Tscrpt_reg_LuxR_C"/>
</dbReference>
<organism evidence="7 8">
    <name type="scientific">Hoeflea alexandrii</name>
    <dbReference type="NCBI Taxonomy" id="288436"/>
    <lineage>
        <taxon>Bacteria</taxon>
        <taxon>Pseudomonadati</taxon>
        <taxon>Pseudomonadota</taxon>
        <taxon>Alphaproteobacteria</taxon>
        <taxon>Hyphomicrobiales</taxon>
        <taxon>Rhizobiaceae</taxon>
        <taxon>Hoeflea</taxon>
    </lineage>
</organism>
<feature type="chain" id="PRO_5046860705" evidence="5">
    <location>
        <begin position="26"/>
        <end position="444"/>
    </location>
</feature>
<dbReference type="Pfam" id="PF12974">
    <property type="entry name" value="Phosphonate-bd"/>
    <property type="match status" value="1"/>
</dbReference>
<dbReference type="SUPFAM" id="SSF46894">
    <property type="entry name" value="C-terminal effector domain of the bipartite response regulators"/>
    <property type="match status" value="1"/>
</dbReference>